<proteinExistence type="predicted"/>
<name>A0A3S1D1I9_9CYAN</name>
<dbReference type="EMBL" id="RSCL01000018">
    <property type="protein sequence ID" value="RUT01905.1"/>
    <property type="molecule type" value="Genomic_DNA"/>
</dbReference>
<evidence type="ECO:0000256" key="1">
    <source>
        <dbReference type="SAM" id="SignalP"/>
    </source>
</evidence>
<dbReference type="Proteomes" id="UP000271624">
    <property type="component" value="Unassembled WGS sequence"/>
</dbReference>
<reference evidence="2" key="2">
    <citation type="journal article" date="2019" name="Genome Biol. Evol.">
        <title>Day and night: Metabolic profiles and evolutionary relationships of six axenic non-marine cyanobacteria.</title>
        <authorList>
            <person name="Will S.E."/>
            <person name="Henke P."/>
            <person name="Boedeker C."/>
            <person name="Huang S."/>
            <person name="Brinkmann H."/>
            <person name="Rohde M."/>
            <person name="Jarek M."/>
            <person name="Friedl T."/>
            <person name="Seufert S."/>
            <person name="Schumacher M."/>
            <person name="Overmann J."/>
            <person name="Neumann-Schaal M."/>
            <person name="Petersen J."/>
        </authorList>
    </citation>
    <scope>NUCLEOTIDE SEQUENCE [LARGE SCALE GENOMIC DNA]</scope>
    <source>
        <strain evidence="2">PCC 7102</strain>
    </source>
</reference>
<accession>A0A3S1D1I9</accession>
<feature type="signal peptide" evidence="1">
    <location>
        <begin position="1"/>
        <end position="20"/>
    </location>
</feature>
<evidence type="ECO:0000313" key="3">
    <source>
        <dbReference type="Proteomes" id="UP000271624"/>
    </source>
</evidence>
<feature type="chain" id="PRO_5030083036" evidence="1">
    <location>
        <begin position="21"/>
        <end position="201"/>
    </location>
</feature>
<dbReference type="AlphaFoldDB" id="A0A3S1D1I9"/>
<dbReference type="OrthoDB" id="512400at2"/>
<protein>
    <submittedName>
        <fullName evidence="2">Uncharacterized protein</fullName>
    </submittedName>
</protein>
<keyword evidence="1" id="KW-0732">Signal</keyword>
<dbReference type="RefSeq" id="WP_127084704.1">
    <property type="nucleotide sequence ID" value="NZ_RSCL01000018.1"/>
</dbReference>
<keyword evidence="3" id="KW-1185">Reference proteome</keyword>
<comment type="caution">
    <text evidence="2">The sequence shown here is derived from an EMBL/GenBank/DDBJ whole genome shotgun (WGS) entry which is preliminary data.</text>
</comment>
<sequence>MRKIALLCILFLGVILPSEAHSKKPQPQVVRGNCGKRSCNEVLKTLRKTYPIYVQDFEKQCPRPKTLGLQVINDETRGQRALFNCWEAKKQKRTRYGDYLGSLPMPGSESKFLIPLPTSAYTQELQTKYLGQIKQAQFKCGTKSGAFNILEDKQNNTVQLQCYFTAGVVSLDENGDFASDGEASKGAFVDEILGTFSLKTN</sequence>
<reference evidence="2" key="1">
    <citation type="submission" date="2018-12" db="EMBL/GenBank/DDBJ databases">
        <authorList>
            <person name="Will S."/>
            <person name="Neumann-Schaal M."/>
            <person name="Henke P."/>
        </authorList>
    </citation>
    <scope>NUCLEOTIDE SEQUENCE</scope>
    <source>
        <strain evidence="2">PCC 7102</strain>
    </source>
</reference>
<gene>
    <name evidence="2" type="ORF">DSM106972_065280</name>
</gene>
<evidence type="ECO:0000313" key="2">
    <source>
        <dbReference type="EMBL" id="RUT01905.1"/>
    </source>
</evidence>
<organism evidence="2 3">
    <name type="scientific">Dulcicalothrix desertica PCC 7102</name>
    <dbReference type="NCBI Taxonomy" id="232991"/>
    <lineage>
        <taxon>Bacteria</taxon>
        <taxon>Bacillati</taxon>
        <taxon>Cyanobacteriota</taxon>
        <taxon>Cyanophyceae</taxon>
        <taxon>Nostocales</taxon>
        <taxon>Calotrichaceae</taxon>
        <taxon>Dulcicalothrix</taxon>
    </lineage>
</organism>